<reference evidence="2 3" key="1">
    <citation type="submission" date="2023-03" db="EMBL/GenBank/DDBJ databases">
        <title>YIM 152171 draft genome.</title>
        <authorList>
            <person name="Yang Z."/>
        </authorList>
    </citation>
    <scope>NUCLEOTIDE SEQUENCE [LARGE SCALE GENOMIC DNA]</scope>
    <source>
        <strain evidence="2 3">YIM 152171</strain>
    </source>
</reference>
<feature type="region of interest" description="Disordered" evidence="1">
    <location>
        <begin position="133"/>
        <end position="206"/>
    </location>
</feature>
<dbReference type="RefSeq" id="WP_327787297.1">
    <property type="nucleotide sequence ID" value="NZ_JARGEQ010000002.1"/>
</dbReference>
<protein>
    <submittedName>
        <fullName evidence="2">Uncharacterized protein</fullName>
    </submittedName>
</protein>
<feature type="region of interest" description="Disordered" evidence="1">
    <location>
        <begin position="1"/>
        <end position="23"/>
    </location>
</feature>
<feature type="compositionally biased region" description="Basic and acidic residues" evidence="1">
    <location>
        <begin position="1"/>
        <end position="18"/>
    </location>
</feature>
<dbReference type="EMBL" id="JARGEQ010000002">
    <property type="protein sequence ID" value="MDF1584890.1"/>
    <property type="molecule type" value="Genomic_DNA"/>
</dbReference>
<evidence type="ECO:0000313" key="3">
    <source>
        <dbReference type="Proteomes" id="UP001301140"/>
    </source>
</evidence>
<evidence type="ECO:0000256" key="1">
    <source>
        <dbReference type="SAM" id="MobiDB-lite"/>
    </source>
</evidence>
<name>A0AAP3UXH9_9PROT</name>
<dbReference type="Proteomes" id="UP001301140">
    <property type="component" value="Unassembled WGS sequence"/>
</dbReference>
<comment type="caution">
    <text evidence="2">The sequence shown here is derived from an EMBL/GenBank/DDBJ whole genome shotgun (WGS) entry which is preliminary data.</text>
</comment>
<gene>
    <name evidence="2" type="ORF">PZ740_00650</name>
</gene>
<organism evidence="2 3">
    <name type="scientific">Marinimicrococcus flavescens</name>
    <dbReference type="NCBI Taxonomy" id="3031815"/>
    <lineage>
        <taxon>Bacteria</taxon>
        <taxon>Pseudomonadati</taxon>
        <taxon>Pseudomonadota</taxon>
        <taxon>Alphaproteobacteria</taxon>
        <taxon>Geminicoccales</taxon>
        <taxon>Geminicoccaceae</taxon>
        <taxon>Marinimicrococcus</taxon>
    </lineage>
</organism>
<sequence>MQDEARGAADDVRREAGKAAETVTAEARRLGAAARDRVEGTAEAQKDRLADRISGVAEHIGKTAEDLRGQEAWLADLVDVGARELGGIAESLKSRDMGSILSAVEQFGRRQPALFMGATVALGFALGRAANAATSRSAPETGPHAHEAHPQGGPAAEPYRPRPASPAPTGSLDPARTTGQPGAASTPDGGMTPPRPGGTPSNGRIG</sequence>
<keyword evidence="3" id="KW-1185">Reference proteome</keyword>
<evidence type="ECO:0000313" key="2">
    <source>
        <dbReference type="EMBL" id="MDF1584890.1"/>
    </source>
</evidence>
<accession>A0AAP3UXH9</accession>
<dbReference type="AlphaFoldDB" id="A0AAP3UXH9"/>
<proteinExistence type="predicted"/>